<comment type="pathway">
    <text evidence="2">Polyol metabolism; (R,R)-butane-2,3-diol biosynthesis; (R,R)-butane-2,3-diol from pyruvate: step 2/3.</text>
</comment>
<comment type="similarity">
    <text evidence="3">Belongs to the alpha-acetolactate decarboxylase family.</text>
</comment>
<dbReference type="KEGG" id="mmet:MCMEM_1500"/>
<dbReference type="STRING" id="1434104.MCMEM_1500"/>
<dbReference type="CDD" id="cd17299">
    <property type="entry name" value="acetolactate_decarboxylase"/>
    <property type="match status" value="1"/>
</dbReference>
<dbReference type="AlphaFoldDB" id="A0A0E3SSK2"/>
<dbReference type="GO" id="GO:0047605">
    <property type="term" value="F:acetolactate decarboxylase activity"/>
    <property type="evidence" value="ECO:0007669"/>
    <property type="project" value="UniProtKB-EC"/>
</dbReference>
<dbReference type="Gene3D" id="3.30.1330.80">
    <property type="entry name" value="Hypothetical protein, similar to alpha- acetolactate decarboxylase, domain 2"/>
    <property type="match status" value="2"/>
</dbReference>
<comment type="catalytic activity">
    <reaction evidence="1">
        <text>(2S)-2-acetolactate + H(+) = (R)-acetoin + CO2</text>
        <dbReference type="Rhea" id="RHEA:21580"/>
        <dbReference type="ChEBI" id="CHEBI:15378"/>
        <dbReference type="ChEBI" id="CHEBI:15686"/>
        <dbReference type="ChEBI" id="CHEBI:16526"/>
        <dbReference type="ChEBI" id="CHEBI:58476"/>
        <dbReference type="EC" id="4.1.1.5"/>
    </reaction>
</comment>
<accession>A0A0E3SSK2</accession>
<gene>
    <name evidence="9" type="ORF">MCMEM_1500</name>
</gene>
<dbReference type="NCBIfam" id="TIGR01252">
    <property type="entry name" value="acetolac_decarb"/>
    <property type="match status" value="1"/>
</dbReference>
<evidence type="ECO:0000256" key="3">
    <source>
        <dbReference type="ARBA" id="ARBA00007106"/>
    </source>
</evidence>
<sequence length="280" mass="30758">MKKMICLSFYLLLVSSLVFVSGCIDNSSDTSSTADPGEQNVIQNDVLYQVSTIDALLEGLYGGEVRMDELKLHGDTGLGTFDSLDGEMIVIDGDVYQMRADGIAYPVDDTTTTPFAAVTDFESDEFITVEGNLNSSEVALLIGENLPSENIMYAIRIDGTFEHMKVRSVPAQEEPYPLLVDVIADEQAVFELEDVEGSIVGFWLPYYVEGINVPGYHFHFIDSEREKGGHVLDYVILNGTVSVDYTAGFELSLPESSGFMNADLSRDKGTELHTVEKDGE</sequence>
<dbReference type="GO" id="GO:0045151">
    <property type="term" value="P:acetoin biosynthetic process"/>
    <property type="evidence" value="ECO:0007669"/>
    <property type="project" value="UniProtKB-KW"/>
</dbReference>
<keyword evidence="7" id="KW-0005">Acetoin biosynthesis</keyword>
<keyword evidence="8 9" id="KW-0456">Lyase</keyword>
<evidence type="ECO:0000313" key="10">
    <source>
        <dbReference type="Proteomes" id="UP000033048"/>
    </source>
</evidence>
<dbReference type="SUPFAM" id="SSF117856">
    <property type="entry name" value="AF0104/ALDC/Ptd012-like"/>
    <property type="match status" value="1"/>
</dbReference>
<protein>
    <recommendedName>
        <fullName evidence="5">Alpha-acetolactate decarboxylase</fullName>
        <ecNumber evidence="4">4.1.1.5</ecNumber>
    </recommendedName>
</protein>
<evidence type="ECO:0000256" key="2">
    <source>
        <dbReference type="ARBA" id="ARBA00005170"/>
    </source>
</evidence>
<dbReference type="PIRSF" id="PIRSF001332">
    <property type="entry name" value="Acetolac_decarb"/>
    <property type="match status" value="1"/>
</dbReference>
<keyword evidence="10" id="KW-1185">Reference proteome</keyword>
<dbReference type="PANTHER" id="PTHR35524:SF1">
    <property type="entry name" value="ALPHA-ACETOLACTATE DECARBOXYLASE"/>
    <property type="match status" value="1"/>
</dbReference>
<dbReference type="Pfam" id="PF03306">
    <property type="entry name" value="AAL_decarboxy"/>
    <property type="match status" value="1"/>
</dbReference>
<keyword evidence="6" id="KW-0210">Decarboxylase</keyword>
<dbReference type="EMBL" id="CP009518">
    <property type="protein sequence ID" value="AKB85553.1"/>
    <property type="molecule type" value="Genomic_DNA"/>
</dbReference>
<dbReference type="UniPathway" id="UPA00626">
    <property type="reaction ID" value="UER00678"/>
</dbReference>
<dbReference type="PANTHER" id="PTHR35524">
    <property type="entry name" value="ALPHA-ACETOLACTATE DECARBOXYLASE"/>
    <property type="match status" value="1"/>
</dbReference>
<dbReference type="InterPro" id="IPR005128">
    <property type="entry name" value="Acetolactate_a_deCO2ase"/>
</dbReference>
<proteinExistence type="inferred from homology"/>
<evidence type="ECO:0000313" key="9">
    <source>
        <dbReference type="EMBL" id="AKB85553.1"/>
    </source>
</evidence>
<evidence type="ECO:0000256" key="6">
    <source>
        <dbReference type="ARBA" id="ARBA00022793"/>
    </source>
</evidence>
<reference evidence="9 10" key="1">
    <citation type="submission" date="2014-07" db="EMBL/GenBank/DDBJ databases">
        <title>Methanogenic archaea and the global carbon cycle.</title>
        <authorList>
            <person name="Henriksen J.R."/>
            <person name="Luke J."/>
            <person name="Reinhart S."/>
            <person name="Benedict M.N."/>
            <person name="Youngblut N.D."/>
            <person name="Metcalf M.E."/>
            <person name="Whitaker R.J."/>
            <person name="Metcalf W.W."/>
        </authorList>
    </citation>
    <scope>NUCLEOTIDE SEQUENCE [LARGE SCALE GENOMIC DNA]</scope>
    <source>
        <strain evidence="9 10">MM1</strain>
    </source>
</reference>
<dbReference type="Proteomes" id="UP000033048">
    <property type="component" value="Chromosome"/>
</dbReference>
<dbReference type="PROSITE" id="PS51257">
    <property type="entry name" value="PROKAR_LIPOPROTEIN"/>
    <property type="match status" value="1"/>
</dbReference>
<evidence type="ECO:0000256" key="5">
    <source>
        <dbReference type="ARBA" id="ARBA00020164"/>
    </source>
</evidence>
<evidence type="ECO:0000256" key="8">
    <source>
        <dbReference type="ARBA" id="ARBA00023239"/>
    </source>
</evidence>
<organism evidence="9 10">
    <name type="scientific">Methanococcoides methylutens MM1</name>
    <dbReference type="NCBI Taxonomy" id="1434104"/>
    <lineage>
        <taxon>Archaea</taxon>
        <taxon>Methanobacteriati</taxon>
        <taxon>Methanobacteriota</taxon>
        <taxon>Stenosarchaea group</taxon>
        <taxon>Methanomicrobia</taxon>
        <taxon>Methanosarcinales</taxon>
        <taxon>Methanosarcinaceae</taxon>
        <taxon>Methanococcoides</taxon>
    </lineage>
</organism>
<evidence type="ECO:0000256" key="7">
    <source>
        <dbReference type="ARBA" id="ARBA00023061"/>
    </source>
</evidence>
<evidence type="ECO:0000256" key="1">
    <source>
        <dbReference type="ARBA" id="ARBA00001784"/>
    </source>
</evidence>
<name>A0A0E3SSK2_METMT</name>
<dbReference type="EC" id="4.1.1.5" evidence="4"/>
<dbReference type="HOGENOM" id="CLU_072561_0_0_2"/>
<evidence type="ECO:0000256" key="4">
    <source>
        <dbReference type="ARBA" id="ARBA00013204"/>
    </source>
</evidence>
<dbReference type="PATRIC" id="fig|1434104.5.peg.1634"/>